<dbReference type="GO" id="GO:0080188">
    <property type="term" value="P:gene silencing by siRNA-directed DNA methylation"/>
    <property type="evidence" value="ECO:0007669"/>
    <property type="project" value="InterPro"/>
</dbReference>
<gene>
    <name evidence="3" type="ORF">SLEP1_g36279</name>
</gene>
<accession>A0AAV5KR04</accession>
<reference evidence="3 4" key="1">
    <citation type="journal article" date="2021" name="Commun. Biol.">
        <title>The genome of Shorea leprosula (Dipterocarpaceae) highlights the ecological relevance of drought in aseasonal tropical rainforests.</title>
        <authorList>
            <person name="Ng K.K.S."/>
            <person name="Kobayashi M.J."/>
            <person name="Fawcett J.A."/>
            <person name="Hatakeyama M."/>
            <person name="Paape T."/>
            <person name="Ng C.H."/>
            <person name="Ang C.C."/>
            <person name="Tnah L.H."/>
            <person name="Lee C.T."/>
            <person name="Nishiyama T."/>
            <person name="Sese J."/>
            <person name="O'Brien M.J."/>
            <person name="Copetti D."/>
            <person name="Mohd Noor M.I."/>
            <person name="Ong R.C."/>
            <person name="Putra M."/>
            <person name="Sireger I.Z."/>
            <person name="Indrioko S."/>
            <person name="Kosugi Y."/>
            <person name="Izuno A."/>
            <person name="Isagi Y."/>
            <person name="Lee S.L."/>
            <person name="Shimizu K.K."/>
        </authorList>
    </citation>
    <scope>NUCLEOTIDE SEQUENCE [LARGE SCALE GENOMIC DNA]</scope>
    <source>
        <strain evidence="3">214</strain>
    </source>
</reference>
<evidence type="ECO:0000256" key="1">
    <source>
        <dbReference type="SAM" id="MobiDB-lite"/>
    </source>
</evidence>
<feature type="region of interest" description="Disordered" evidence="1">
    <location>
        <begin position="186"/>
        <end position="215"/>
    </location>
</feature>
<proteinExistence type="predicted"/>
<keyword evidence="4" id="KW-1185">Reference proteome</keyword>
<evidence type="ECO:0000313" key="4">
    <source>
        <dbReference type="Proteomes" id="UP001054252"/>
    </source>
</evidence>
<dbReference type="Proteomes" id="UP001054252">
    <property type="component" value="Unassembled WGS sequence"/>
</dbReference>
<sequence length="355" mass="39494">MGIVTNIYSNPSRRWKGCRGKWKKLKEEFTRQGFNPLKVHPLWNRKGHSGFAIVEFNKEWDCLKNVIVFEKSFESNHYGKRDYYSSRHQGEKLYGWIARDDDYYSRNLIGDYLCKHRDLKTVSGKEAEDAQKAIVLVSSLTNTLKTKNMHLKEIKSKYIETSVAVNKVIDEKEKIIIFYNEGGKRQPPLTPPPLPSIPIPSPPSPSDTSNPNNTLKLETCQEEGRELQNRKQKKGKISCTSLHQPTPLPCTLCCALTPCSAPAPSPRPDPLCSAPLTLLAAILCTNPCTNPAPACAPAQPLHQPCTFLFAPLHACTSLTPLHQPRAPSATSRPAPGLRHVPCWLQSSAPAQPASA</sequence>
<evidence type="ECO:0000259" key="2">
    <source>
        <dbReference type="Pfam" id="PF03468"/>
    </source>
</evidence>
<comment type="caution">
    <text evidence="3">The sequence shown here is derived from an EMBL/GenBank/DDBJ whole genome shotgun (WGS) entry which is preliminary data.</text>
</comment>
<dbReference type="AlphaFoldDB" id="A0AAV5KR04"/>
<evidence type="ECO:0000313" key="3">
    <source>
        <dbReference type="EMBL" id="GKV27069.1"/>
    </source>
</evidence>
<dbReference type="Pfam" id="PF03468">
    <property type="entry name" value="XS"/>
    <property type="match status" value="1"/>
</dbReference>
<feature type="domain" description="XS" evidence="2">
    <location>
        <begin position="1"/>
        <end position="104"/>
    </location>
</feature>
<dbReference type="PANTHER" id="PTHR21596">
    <property type="entry name" value="RIBONUCLEASE P SUBUNIT P38"/>
    <property type="match status" value="1"/>
</dbReference>
<organism evidence="3 4">
    <name type="scientific">Rubroshorea leprosula</name>
    <dbReference type="NCBI Taxonomy" id="152421"/>
    <lineage>
        <taxon>Eukaryota</taxon>
        <taxon>Viridiplantae</taxon>
        <taxon>Streptophyta</taxon>
        <taxon>Embryophyta</taxon>
        <taxon>Tracheophyta</taxon>
        <taxon>Spermatophyta</taxon>
        <taxon>Magnoliopsida</taxon>
        <taxon>eudicotyledons</taxon>
        <taxon>Gunneridae</taxon>
        <taxon>Pentapetalae</taxon>
        <taxon>rosids</taxon>
        <taxon>malvids</taxon>
        <taxon>Malvales</taxon>
        <taxon>Dipterocarpaceae</taxon>
        <taxon>Rubroshorea</taxon>
    </lineage>
</organism>
<dbReference type="EMBL" id="BPVZ01000074">
    <property type="protein sequence ID" value="GKV27069.1"/>
    <property type="molecule type" value="Genomic_DNA"/>
</dbReference>
<dbReference type="InterPro" id="IPR045177">
    <property type="entry name" value="FDM1-5/IDN2"/>
</dbReference>
<feature type="compositionally biased region" description="Low complexity" evidence="1">
    <location>
        <begin position="206"/>
        <end position="215"/>
    </location>
</feature>
<name>A0AAV5KR04_9ROSI</name>
<dbReference type="InterPro" id="IPR038588">
    <property type="entry name" value="XS_domain_sf"/>
</dbReference>
<dbReference type="PANTHER" id="PTHR21596:SF23">
    <property type="entry name" value="FACTOR OF DNA METHYLATION 4"/>
    <property type="match status" value="1"/>
</dbReference>
<dbReference type="InterPro" id="IPR005380">
    <property type="entry name" value="XS_domain"/>
</dbReference>
<protein>
    <recommendedName>
        <fullName evidence="2">XS domain-containing protein</fullName>
    </recommendedName>
</protein>
<feature type="compositionally biased region" description="Pro residues" evidence="1">
    <location>
        <begin position="188"/>
        <end position="205"/>
    </location>
</feature>
<dbReference type="Gene3D" id="3.30.70.2890">
    <property type="entry name" value="XS domain"/>
    <property type="match status" value="1"/>
</dbReference>